<keyword evidence="2" id="KW-0805">Transcription regulation</keyword>
<dbReference type="PRINTS" id="PR00778">
    <property type="entry name" value="HTHARSR"/>
</dbReference>
<dbReference type="InterPro" id="IPR036388">
    <property type="entry name" value="WH-like_DNA-bd_sf"/>
</dbReference>
<gene>
    <name evidence="6" type="ORF">AVL57_16650</name>
    <name evidence="7" type="ORF">Q4527_13905</name>
</gene>
<dbReference type="CDD" id="cd00090">
    <property type="entry name" value="HTH_ARSR"/>
    <property type="match status" value="1"/>
</dbReference>
<keyword evidence="1" id="KW-0059">Arsenical resistance</keyword>
<evidence type="ECO:0000256" key="1">
    <source>
        <dbReference type="ARBA" id="ARBA00022849"/>
    </source>
</evidence>
<evidence type="ECO:0000256" key="2">
    <source>
        <dbReference type="ARBA" id="ARBA00023015"/>
    </source>
</evidence>
<dbReference type="InterPro" id="IPR001845">
    <property type="entry name" value="HTH_ArsR_DNA-bd_dom"/>
</dbReference>
<evidence type="ECO:0000256" key="3">
    <source>
        <dbReference type="ARBA" id="ARBA00023125"/>
    </source>
</evidence>
<dbReference type="NCBIfam" id="NF007528">
    <property type="entry name" value="PRK10141.1"/>
    <property type="match status" value="1"/>
</dbReference>
<dbReference type="GO" id="GO:0003700">
    <property type="term" value="F:DNA-binding transcription factor activity"/>
    <property type="evidence" value="ECO:0007669"/>
    <property type="project" value="InterPro"/>
</dbReference>
<dbReference type="InterPro" id="IPR011991">
    <property type="entry name" value="ArsR-like_HTH"/>
</dbReference>
<evidence type="ECO:0000256" key="4">
    <source>
        <dbReference type="ARBA" id="ARBA00023163"/>
    </source>
</evidence>
<dbReference type="KEGG" id="asq:AVL57_16650"/>
<keyword evidence="8" id="KW-1185">Reference proteome</keyword>
<dbReference type="PANTHER" id="PTHR33154:SF18">
    <property type="entry name" value="ARSENICAL RESISTANCE OPERON REPRESSOR"/>
    <property type="match status" value="1"/>
</dbReference>
<dbReference type="GO" id="GO:0003677">
    <property type="term" value="F:DNA binding"/>
    <property type="evidence" value="ECO:0007669"/>
    <property type="project" value="UniProtKB-KW"/>
</dbReference>
<dbReference type="AlphaFoldDB" id="A0AAW7Z7Y8"/>
<reference evidence="7" key="2">
    <citation type="submission" date="2023-07" db="EMBL/GenBank/DDBJ databases">
        <title>Genome content predicts the carbon catabolic preferences of heterotrophic bacteria.</title>
        <authorList>
            <person name="Gralka M."/>
        </authorList>
    </citation>
    <scope>NUCLEOTIDE SEQUENCE</scope>
    <source>
        <strain evidence="7">F2M12</strain>
    </source>
</reference>
<evidence type="ECO:0000313" key="7">
    <source>
        <dbReference type="EMBL" id="MDO6578492.1"/>
    </source>
</evidence>
<keyword evidence="4" id="KW-0804">Transcription</keyword>
<feature type="domain" description="HTH arsR-type" evidence="5">
    <location>
        <begin position="6"/>
        <end position="100"/>
    </location>
</feature>
<dbReference type="EMBL" id="JAUOQI010000009">
    <property type="protein sequence ID" value="MDO6578492.1"/>
    <property type="molecule type" value="Genomic_DNA"/>
</dbReference>
<proteinExistence type="predicted"/>
<dbReference type="NCBIfam" id="NF033788">
    <property type="entry name" value="HTH_metalloreg"/>
    <property type="match status" value="1"/>
</dbReference>
<dbReference type="GO" id="GO:0046685">
    <property type="term" value="P:response to arsenic-containing substance"/>
    <property type="evidence" value="ECO:0007669"/>
    <property type="project" value="UniProtKB-KW"/>
</dbReference>
<dbReference type="Pfam" id="PF01022">
    <property type="entry name" value="HTH_5"/>
    <property type="match status" value="1"/>
</dbReference>
<name>A0AAW7Z7Y8_9ALTE</name>
<dbReference type="PROSITE" id="PS00846">
    <property type="entry name" value="HTH_ARSR_1"/>
    <property type="match status" value="1"/>
</dbReference>
<organism evidence="7 9">
    <name type="scientific">Alteromonas stellipolaris</name>
    <dbReference type="NCBI Taxonomy" id="233316"/>
    <lineage>
        <taxon>Bacteria</taxon>
        <taxon>Pseudomonadati</taxon>
        <taxon>Pseudomonadota</taxon>
        <taxon>Gammaproteobacteria</taxon>
        <taxon>Alteromonadales</taxon>
        <taxon>Alteromonadaceae</taxon>
        <taxon>Alteromonas/Salinimonas group</taxon>
        <taxon>Alteromonas</taxon>
    </lineage>
</organism>
<evidence type="ECO:0000313" key="8">
    <source>
        <dbReference type="Proteomes" id="UP000056750"/>
    </source>
</evidence>
<sequence length="117" mass="13132">MTASVSSKCVSLSPLSLFKCLAEETRLKTLLMLCVKDELCVCDLTEALNLSQPKISRHLADLRKCELVADERRGKWVYYRLNPALPAWAKEVLHLSASSNAEYIKDALNNLKCDTDC</sequence>
<dbReference type="FunFam" id="1.10.10.10:FF:000279">
    <property type="entry name" value="Transcriptional regulator, ArsR family"/>
    <property type="match status" value="1"/>
</dbReference>
<dbReference type="Proteomes" id="UP000056750">
    <property type="component" value="Chromosome"/>
</dbReference>
<evidence type="ECO:0000313" key="6">
    <source>
        <dbReference type="EMBL" id="AMJ75451.1"/>
    </source>
</evidence>
<dbReference type="PANTHER" id="PTHR33154">
    <property type="entry name" value="TRANSCRIPTIONAL REGULATOR, ARSR FAMILY"/>
    <property type="match status" value="1"/>
</dbReference>
<dbReference type="SMART" id="SM00418">
    <property type="entry name" value="HTH_ARSR"/>
    <property type="match status" value="1"/>
</dbReference>
<reference evidence="6 8" key="1">
    <citation type="submission" date="2015-12" db="EMBL/GenBank/DDBJ databases">
        <title>Intraspecies pangenome expansion in the marine bacterium Alteromonas.</title>
        <authorList>
            <person name="Lopez-Perez M."/>
            <person name="Rodriguez-Valera F."/>
        </authorList>
    </citation>
    <scope>NUCLEOTIDE SEQUENCE [LARGE SCALE GENOMIC DNA]</scope>
    <source>
        <strain evidence="6 8">LMG 21861</strain>
    </source>
</reference>
<dbReference type="Proteomes" id="UP001170717">
    <property type="component" value="Unassembled WGS sequence"/>
</dbReference>
<dbReference type="InterPro" id="IPR018334">
    <property type="entry name" value="ArsR_HTH"/>
</dbReference>
<keyword evidence="3" id="KW-0238">DNA-binding</keyword>
<evidence type="ECO:0000259" key="5">
    <source>
        <dbReference type="PROSITE" id="PS50987"/>
    </source>
</evidence>
<evidence type="ECO:0000313" key="9">
    <source>
        <dbReference type="Proteomes" id="UP001170717"/>
    </source>
</evidence>
<dbReference type="Gene3D" id="1.10.10.10">
    <property type="entry name" value="Winged helix-like DNA-binding domain superfamily/Winged helix DNA-binding domain"/>
    <property type="match status" value="1"/>
</dbReference>
<dbReference type="PROSITE" id="PS50987">
    <property type="entry name" value="HTH_ARSR_2"/>
    <property type="match status" value="1"/>
</dbReference>
<protein>
    <submittedName>
        <fullName evidence="6">ArsR family transcriptional regulator</fullName>
    </submittedName>
    <submittedName>
        <fullName evidence="7">Metalloregulator ArsR/SmtB family transcription factor</fullName>
    </submittedName>
</protein>
<dbReference type="InterPro" id="IPR051081">
    <property type="entry name" value="HTH_MetalResp_TranReg"/>
</dbReference>
<dbReference type="RefSeq" id="WP_057789843.1">
    <property type="nucleotide sequence ID" value="NZ_CP013926.1"/>
</dbReference>
<accession>A0AAW7Z7Y8</accession>
<dbReference type="EMBL" id="CP013926">
    <property type="protein sequence ID" value="AMJ75451.1"/>
    <property type="molecule type" value="Genomic_DNA"/>
</dbReference>
<dbReference type="SUPFAM" id="SSF46785">
    <property type="entry name" value="Winged helix' DNA-binding domain"/>
    <property type="match status" value="1"/>
</dbReference>
<dbReference type="InterPro" id="IPR036390">
    <property type="entry name" value="WH_DNA-bd_sf"/>
</dbReference>